<dbReference type="EMBL" id="VSSQ01001313">
    <property type="protein sequence ID" value="MPM07234.1"/>
    <property type="molecule type" value="Genomic_DNA"/>
</dbReference>
<keyword evidence="1" id="KW-0812">Transmembrane</keyword>
<feature type="transmembrane region" description="Helical" evidence="1">
    <location>
        <begin position="55"/>
        <end position="78"/>
    </location>
</feature>
<dbReference type="AlphaFoldDB" id="A0A644WYX4"/>
<evidence type="ECO:0000313" key="2">
    <source>
        <dbReference type="EMBL" id="MPM07234.1"/>
    </source>
</evidence>
<feature type="transmembrane region" description="Helical" evidence="1">
    <location>
        <begin position="110"/>
        <end position="131"/>
    </location>
</feature>
<keyword evidence="1" id="KW-0472">Membrane</keyword>
<feature type="transmembrane region" description="Helical" evidence="1">
    <location>
        <begin position="202"/>
        <end position="221"/>
    </location>
</feature>
<protein>
    <recommendedName>
        <fullName evidence="3">Zinc-ribbon domain-containing protein</fullName>
    </recommendedName>
</protein>
<reference evidence="2" key="1">
    <citation type="submission" date="2019-08" db="EMBL/GenBank/DDBJ databases">
        <authorList>
            <person name="Kucharzyk K."/>
            <person name="Murdoch R.W."/>
            <person name="Higgins S."/>
            <person name="Loffler F."/>
        </authorList>
    </citation>
    <scope>NUCLEOTIDE SEQUENCE</scope>
</reference>
<keyword evidence="1" id="KW-1133">Transmembrane helix</keyword>
<feature type="transmembrane region" description="Helical" evidence="1">
    <location>
        <begin position="84"/>
        <end position="103"/>
    </location>
</feature>
<evidence type="ECO:0000256" key="1">
    <source>
        <dbReference type="SAM" id="Phobius"/>
    </source>
</evidence>
<sequence>MSYCVNCGVELQKSEPRCPLCGTEVVNPSAPQEEKPVRPYPSHVERLDQRLDRRYIASFISLLMLIPLFSVMLANILVSHRLTWSYYVLGGELVAFTVFLLPMIARMPRILYVTIDAAAIGVLLLLVQIMAQGNWNWLLLLGLPITGLTALMCWFFSLLAAPKCRLPILIRFTFGLTCLGLLVVAIEFFINLYQMRLAWPTWSLYVLFPCLVLGSSLLLLNRRARVKEELKKRFYF</sequence>
<accession>A0A644WYX4</accession>
<proteinExistence type="predicted"/>
<comment type="caution">
    <text evidence="2">The sequence shown here is derived from an EMBL/GenBank/DDBJ whole genome shotgun (WGS) entry which is preliminary data.</text>
</comment>
<name>A0A644WYX4_9ZZZZ</name>
<evidence type="ECO:0008006" key="3">
    <source>
        <dbReference type="Google" id="ProtNLM"/>
    </source>
</evidence>
<feature type="transmembrane region" description="Helical" evidence="1">
    <location>
        <begin position="168"/>
        <end position="190"/>
    </location>
</feature>
<feature type="transmembrane region" description="Helical" evidence="1">
    <location>
        <begin position="137"/>
        <end position="161"/>
    </location>
</feature>
<gene>
    <name evidence="2" type="ORF">SDC9_53540</name>
</gene>
<organism evidence="2">
    <name type="scientific">bioreactor metagenome</name>
    <dbReference type="NCBI Taxonomy" id="1076179"/>
    <lineage>
        <taxon>unclassified sequences</taxon>
        <taxon>metagenomes</taxon>
        <taxon>ecological metagenomes</taxon>
    </lineage>
</organism>